<evidence type="ECO:0000256" key="2">
    <source>
        <dbReference type="ARBA" id="ARBA00022692"/>
    </source>
</evidence>
<feature type="transmembrane region" description="Helical" evidence="6">
    <location>
        <begin position="12"/>
        <end position="31"/>
    </location>
</feature>
<keyword evidence="2 6" id="KW-0812">Transmembrane</keyword>
<reference evidence="7 8" key="1">
    <citation type="submission" date="2014-09" db="EMBL/GenBank/DDBJ databases">
        <title>Complete genome sequence of Endomicrobium proavitum.</title>
        <authorList>
            <person name="Zheng H."/>
        </authorList>
    </citation>
    <scope>NUCLEOTIDE SEQUENCE [LARGE SCALE GENOMIC DNA]</scope>
    <source>
        <strain evidence="7 8">Rsa215</strain>
    </source>
</reference>
<evidence type="ECO:0000256" key="5">
    <source>
        <dbReference type="SAM" id="MobiDB-lite"/>
    </source>
</evidence>
<dbReference type="InterPro" id="IPR006260">
    <property type="entry name" value="TonB/TolA_C"/>
</dbReference>
<feature type="compositionally biased region" description="Basic and acidic residues" evidence="5">
    <location>
        <begin position="64"/>
        <end position="97"/>
    </location>
</feature>
<protein>
    <submittedName>
        <fullName evidence="7">TonB family protein</fullName>
    </submittedName>
</protein>
<evidence type="ECO:0000256" key="4">
    <source>
        <dbReference type="ARBA" id="ARBA00023136"/>
    </source>
</evidence>
<dbReference type="NCBIfam" id="TIGR01352">
    <property type="entry name" value="tonB_Cterm"/>
    <property type="match status" value="1"/>
</dbReference>
<dbReference type="KEGG" id="epo:Epro_0744"/>
<feature type="compositionally biased region" description="Polar residues" evidence="5">
    <location>
        <begin position="101"/>
        <end position="116"/>
    </location>
</feature>
<evidence type="ECO:0000256" key="3">
    <source>
        <dbReference type="ARBA" id="ARBA00022989"/>
    </source>
</evidence>
<dbReference type="AlphaFoldDB" id="A0A0G3WII7"/>
<accession>A0A0G3WII7</accession>
<dbReference type="EMBL" id="CP009498">
    <property type="protein sequence ID" value="AKL98123.1"/>
    <property type="molecule type" value="Genomic_DNA"/>
</dbReference>
<dbReference type="Proteomes" id="UP000035337">
    <property type="component" value="Chromosome"/>
</dbReference>
<name>A0A0G3WII7_9BACT</name>
<sequence length="220" mass="24994">MMLKRDNTDSLIKYLAIAIALHLTAVLIYEIHRIRHNRVFMSVPIEVSFFTPSVQRADPAPVAPKEEPKKQQPKEEPPKKGDVAVKDKSKKPEKSKPVDNTPKTQQSETKPTNEVAGSQYGGLSLDTQDFKYAYYTNTVVRKIGRFWQWTESYGKLRAVVFFRILKNGAVVDIKVTDSSGDSGYDRNAARAIELASPFAPLPEDYEKDSLGVYFEFKYRN</sequence>
<dbReference type="GO" id="GO:0016020">
    <property type="term" value="C:membrane"/>
    <property type="evidence" value="ECO:0007669"/>
    <property type="project" value="UniProtKB-SubCell"/>
</dbReference>
<dbReference type="Gene3D" id="3.30.1150.10">
    <property type="match status" value="1"/>
</dbReference>
<organism evidence="7 8">
    <name type="scientific">Endomicrobium proavitum</name>
    <dbReference type="NCBI Taxonomy" id="1408281"/>
    <lineage>
        <taxon>Bacteria</taxon>
        <taxon>Pseudomonadati</taxon>
        <taxon>Elusimicrobiota</taxon>
        <taxon>Endomicrobiia</taxon>
        <taxon>Endomicrobiales</taxon>
        <taxon>Endomicrobiaceae</taxon>
        <taxon>Endomicrobium</taxon>
    </lineage>
</organism>
<keyword evidence="3 6" id="KW-1133">Transmembrane helix</keyword>
<evidence type="ECO:0000256" key="6">
    <source>
        <dbReference type="SAM" id="Phobius"/>
    </source>
</evidence>
<proteinExistence type="predicted"/>
<feature type="region of interest" description="Disordered" evidence="5">
    <location>
        <begin position="56"/>
        <end position="120"/>
    </location>
</feature>
<dbReference type="SUPFAM" id="SSF74653">
    <property type="entry name" value="TolA/TonB C-terminal domain"/>
    <property type="match status" value="1"/>
</dbReference>
<dbReference type="Pfam" id="PF13103">
    <property type="entry name" value="TonB_2"/>
    <property type="match status" value="1"/>
</dbReference>
<keyword evidence="4 6" id="KW-0472">Membrane</keyword>
<gene>
    <name evidence="7" type="primary">tonB</name>
    <name evidence="7" type="ORF">Epro_0744</name>
</gene>
<dbReference type="OrthoDB" id="505469at2"/>
<evidence type="ECO:0000313" key="7">
    <source>
        <dbReference type="EMBL" id="AKL98123.1"/>
    </source>
</evidence>
<dbReference type="STRING" id="1408281.Epro_0744"/>
<evidence type="ECO:0000313" key="8">
    <source>
        <dbReference type="Proteomes" id="UP000035337"/>
    </source>
</evidence>
<evidence type="ECO:0000256" key="1">
    <source>
        <dbReference type="ARBA" id="ARBA00004167"/>
    </source>
</evidence>
<comment type="subcellular location">
    <subcellularLocation>
        <location evidence="1">Membrane</location>
        <topology evidence="1">Single-pass membrane protein</topology>
    </subcellularLocation>
</comment>
<keyword evidence="8" id="KW-1185">Reference proteome</keyword>